<organism evidence="9 10">
    <name type="scientific">Moraxella canis</name>
    <dbReference type="NCBI Taxonomy" id="90239"/>
    <lineage>
        <taxon>Bacteria</taxon>
        <taxon>Pseudomonadati</taxon>
        <taxon>Pseudomonadota</taxon>
        <taxon>Gammaproteobacteria</taxon>
        <taxon>Moraxellales</taxon>
        <taxon>Moraxellaceae</taxon>
        <taxon>Moraxella</taxon>
    </lineage>
</organism>
<dbReference type="Gene3D" id="3.40.50.1980">
    <property type="entry name" value="Nitrogenase molybdenum iron protein domain"/>
    <property type="match status" value="2"/>
</dbReference>
<sequence>MTLSKNKMLPLAASLVAAIGLAACSEKPAETVAEEPMAPTAQPTQTADTAMSNDTVTIQTATGEQTLPANPHPLAVYDMTAMQNLAVLGVPVEGMPTNLRLTNLKAANTPEATEVGTLFEPDLEALNALQPKAVFVGSRMAEKAEEIAKVAPVVNLTIDTKNVYESTKQQLTDFGQLFGKQAEAQAAISEIDAAIAETQAAVAGKGNGLAILVNGNKLSAYGQNSRYGFLHTTFGIPMADSNIEEARHGQPISFEYLQKVDPDWLFVLDRGAAIGEEGQSAEAVLDNPLMHGTKAWKNQQIVYLSADSYLAFGGYYQWLTDAQLVRDAFAAKHAQ</sequence>
<keyword evidence="5 7" id="KW-0732">Signal</keyword>
<feature type="signal peptide" evidence="7">
    <location>
        <begin position="1"/>
        <end position="22"/>
    </location>
</feature>
<dbReference type="CDD" id="cd01140">
    <property type="entry name" value="FatB"/>
    <property type="match status" value="1"/>
</dbReference>
<accession>A0ABZ0WVX7</accession>
<evidence type="ECO:0000256" key="1">
    <source>
        <dbReference type="ARBA" id="ARBA00004196"/>
    </source>
</evidence>
<feature type="region of interest" description="Disordered" evidence="6">
    <location>
        <begin position="30"/>
        <end position="49"/>
    </location>
</feature>
<dbReference type="InterPro" id="IPR051313">
    <property type="entry name" value="Bact_iron-sidero_bind"/>
</dbReference>
<evidence type="ECO:0000256" key="6">
    <source>
        <dbReference type="SAM" id="MobiDB-lite"/>
    </source>
</evidence>
<dbReference type="PROSITE" id="PS51257">
    <property type="entry name" value="PROKAR_LIPOPROTEIN"/>
    <property type="match status" value="1"/>
</dbReference>
<dbReference type="PANTHER" id="PTHR30532:SF28">
    <property type="entry name" value="PETROBACTIN-BINDING PROTEIN YCLQ"/>
    <property type="match status" value="1"/>
</dbReference>
<dbReference type="RefSeq" id="WP_227538691.1">
    <property type="nucleotide sequence ID" value="NZ_CP139961.1"/>
</dbReference>
<evidence type="ECO:0000256" key="7">
    <source>
        <dbReference type="SAM" id="SignalP"/>
    </source>
</evidence>
<keyword evidence="3" id="KW-0813">Transport</keyword>
<dbReference type="Pfam" id="PF01497">
    <property type="entry name" value="Peripla_BP_2"/>
    <property type="match status" value="1"/>
</dbReference>
<keyword evidence="10" id="KW-1185">Reference proteome</keyword>
<dbReference type="PROSITE" id="PS50983">
    <property type="entry name" value="FE_B12_PBP"/>
    <property type="match status" value="1"/>
</dbReference>
<dbReference type="InterPro" id="IPR033870">
    <property type="entry name" value="FatB"/>
</dbReference>
<reference evidence="9 10" key="1">
    <citation type="submission" date="2023-12" db="EMBL/GenBank/DDBJ databases">
        <title>Genome sequencing and assembly of bacterial species from a model synthetic community.</title>
        <authorList>
            <person name="Hogle S.L."/>
        </authorList>
    </citation>
    <scope>NUCLEOTIDE SEQUENCE [LARGE SCALE GENOMIC DNA]</scope>
    <source>
        <strain evidence="9 10">HAMBI_2792</strain>
    </source>
</reference>
<evidence type="ECO:0000256" key="3">
    <source>
        <dbReference type="ARBA" id="ARBA00022448"/>
    </source>
</evidence>
<feature type="domain" description="Fe/B12 periplasmic-binding" evidence="8">
    <location>
        <begin position="73"/>
        <end position="335"/>
    </location>
</feature>
<keyword evidence="4" id="KW-0408">Iron</keyword>
<evidence type="ECO:0000256" key="2">
    <source>
        <dbReference type="ARBA" id="ARBA00008814"/>
    </source>
</evidence>
<dbReference type="SUPFAM" id="SSF53807">
    <property type="entry name" value="Helical backbone' metal receptor"/>
    <property type="match status" value="1"/>
</dbReference>
<evidence type="ECO:0000313" key="10">
    <source>
        <dbReference type="Proteomes" id="UP001324384"/>
    </source>
</evidence>
<protein>
    <submittedName>
        <fullName evidence="9">Siderophore ABC transporter substrate-binding protein</fullName>
    </submittedName>
</protein>
<dbReference type="PANTHER" id="PTHR30532">
    <property type="entry name" value="IRON III DICITRATE-BINDING PERIPLASMIC PROTEIN"/>
    <property type="match status" value="1"/>
</dbReference>
<evidence type="ECO:0000313" key="9">
    <source>
        <dbReference type="EMBL" id="WQE03235.1"/>
    </source>
</evidence>
<dbReference type="EMBL" id="CP139961">
    <property type="protein sequence ID" value="WQE03235.1"/>
    <property type="molecule type" value="Genomic_DNA"/>
</dbReference>
<name>A0ABZ0WVX7_9GAMM</name>
<comment type="subcellular location">
    <subcellularLocation>
        <location evidence="1">Cell envelope</location>
    </subcellularLocation>
</comment>
<dbReference type="InterPro" id="IPR002491">
    <property type="entry name" value="ABC_transptr_periplasmic_BD"/>
</dbReference>
<comment type="similarity">
    <text evidence="2">Belongs to the bacterial solute-binding protein 8 family.</text>
</comment>
<feature type="chain" id="PRO_5045427518" evidence="7">
    <location>
        <begin position="23"/>
        <end position="335"/>
    </location>
</feature>
<evidence type="ECO:0000259" key="8">
    <source>
        <dbReference type="PROSITE" id="PS50983"/>
    </source>
</evidence>
<dbReference type="Proteomes" id="UP001324384">
    <property type="component" value="Chromosome"/>
</dbReference>
<gene>
    <name evidence="9" type="ORF">U0021_05525</name>
</gene>
<feature type="compositionally biased region" description="Low complexity" evidence="6">
    <location>
        <begin position="38"/>
        <end position="49"/>
    </location>
</feature>
<evidence type="ECO:0000256" key="4">
    <source>
        <dbReference type="ARBA" id="ARBA00022496"/>
    </source>
</evidence>
<proteinExistence type="inferred from homology"/>
<evidence type="ECO:0000256" key="5">
    <source>
        <dbReference type="ARBA" id="ARBA00022729"/>
    </source>
</evidence>
<keyword evidence="4" id="KW-0406">Ion transport</keyword>
<keyword evidence="4" id="KW-0410">Iron transport</keyword>